<dbReference type="InterPro" id="IPR009492">
    <property type="entry name" value="TniQ"/>
</dbReference>
<name>A0A9D7T804_9MICO</name>
<dbReference type="AlphaFoldDB" id="A0A9D7T804"/>
<feature type="domain" description="TniQ" evidence="1">
    <location>
        <begin position="5"/>
        <end position="148"/>
    </location>
</feature>
<evidence type="ECO:0000259" key="1">
    <source>
        <dbReference type="Pfam" id="PF06527"/>
    </source>
</evidence>
<proteinExistence type="predicted"/>
<evidence type="ECO:0000313" key="3">
    <source>
        <dbReference type="Proteomes" id="UP000886632"/>
    </source>
</evidence>
<organism evidence="2 3">
    <name type="scientific">Candidatus Phosphoribacter hodrii</name>
    <dbReference type="NCBI Taxonomy" id="2953743"/>
    <lineage>
        <taxon>Bacteria</taxon>
        <taxon>Bacillati</taxon>
        <taxon>Actinomycetota</taxon>
        <taxon>Actinomycetes</taxon>
        <taxon>Micrococcales</taxon>
        <taxon>Dermatophilaceae</taxon>
        <taxon>Candidatus Phosphoribacter</taxon>
    </lineage>
</organism>
<dbReference type="Pfam" id="PF06527">
    <property type="entry name" value="TniQ"/>
    <property type="match status" value="1"/>
</dbReference>
<comment type="caution">
    <text evidence="2">The sequence shown here is derived from an EMBL/GenBank/DDBJ whole genome shotgun (WGS) entry which is preliminary data.</text>
</comment>
<gene>
    <name evidence="2" type="ORF">IPP00_03300</name>
</gene>
<protein>
    <submittedName>
        <fullName evidence="2">TniQ family protein</fullName>
    </submittedName>
</protein>
<sequence length="498" mass="54696">MTRLPLALEPLPDESWPSYLTRRAAQHGTTLAGLGSHLGLRDERGRWPGRFGVSLSPGHVERVAPILGLAPHQVENMQLATYDQLAFDLSGLQEARPIAGTRAAVHSSWVWLAGSTFCPSCLTEDDGAWRTSWRIPWITTCLRHEVGLRGHCRECGVVPGLGNRFHGSAPMRVAAAPDGRRCQVPMPDGQSCGADLSRQETPAADAARTQRAQRIDSLVAGSRGRVAGIDRTSLQTLRAWQSSIGIAVRLGVVDANGWGRTHRWANPPRDPDVIERLLETVEPLITASTPTASADVLDAWLRGAGTGVPHADTFDRITQPAAALRPVIDDLLGRHGRAHTLIKRRLTSEDGKPIDARGWDVDDIPQLVWPCALPEHLRHSVRPDQRILRAVVSMILIRMCTDVTNWVDAGAALGFPPDKAHNWSRYAFASRWALKRTLLEAAQCLRYELGHQPTRHEWHRRPRLEGNGLAAYRNAQQPGCSRDGIGNVWCACAQAADV</sequence>
<dbReference type="EMBL" id="JADKGK010000007">
    <property type="protein sequence ID" value="MBL0003042.1"/>
    <property type="molecule type" value="Genomic_DNA"/>
</dbReference>
<reference evidence="2" key="1">
    <citation type="submission" date="2020-10" db="EMBL/GenBank/DDBJ databases">
        <title>Connecting structure to function with the recovery of over 1000 high-quality activated sludge metagenome-assembled genomes encoding full-length rRNA genes using long-read sequencing.</title>
        <authorList>
            <person name="Singleton C.M."/>
            <person name="Petriglieri F."/>
            <person name="Kristensen J.M."/>
            <person name="Kirkegaard R.H."/>
            <person name="Michaelsen T.Y."/>
            <person name="Andersen M.H."/>
            <person name="Karst S.M."/>
            <person name="Dueholm M.S."/>
            <person name="Nielsen P.H."/>
            <person name="Albertsen M."/>
        </authorList>
    </citation>
    <scope>NUCLEOTIDE SEQUENCE</scope>
    <source>
        <strain evidence="2">Ribe_18-Q3-R11-54_MAXAC.001</strain>
    </source>
</reference>
<dbReference type="Proteomes" id="UP000886632">
    <property type="component" value="Unassembled WGS sequence"/>
</dbReference>
<evidence type="ECO:0000313" key="2">
    <source>
        <dbReference type="EMBL" id="MBL0003042.1"/>
    </source>
</evidence>
<accession>A0A9D7T804</accession>